<name>A0AAW1VVX7_RUBAR</name>
<comment type="caution">
    <text evidence="2">The sequence shown here is derived from an EMBL/GenBank/DDBJ whole genome shotgun (WGS) entry which is preliminary data.</text>
</comment>
<dbReference type="EMBL" id="JBEDUW010000007">
    <property type="protein sequence ID" value="KAK9912166.1"/>
    <property type="molecule type" value="Genomic_DNA"/>
</dbReference>
<feature type="region of interest" description="Disordered" evidence="1">
    <location>
        <begin position="1"/>
        <end position="65"/>
    </location>
</feature>
<evidence type="ECO:0000256" key="1">
    <source>
        <dbReference type="SAM" id="MobiDB-lite"/>
    </source>
</evidence>
<proteinExistence type="predicted"/>
<dbReference type="Proteomes" id="UP001457282">
    <property type="component" value="Unassembled WGS sequence"/>
</dbReference>
<dbReference type="AlphaFoldDB" id="A0AAW1VVX7"/>
<evidence type="ECO:0000313" key="3">
    <source>
        <dbReference type="Proteomes" id="UP001457282"/>
    </source>
</evidence>
<protein>
    <submittedName>
        <fullName evidence="2">Uncharacterized protein</fullName>
    </submittedName>
</protein>
<evidence type="ECO:0000313" key="2">
    <source>
        <dbReference type="EMBL" id="KAK9912166.1"/>
    </source>
</evidence>
<organism evidence="2 3">
    <name type="scientific">Rubus argutus</name>
    <name type="common">Southern blackberry</name>
    <dbReference type="NCBI Taxonomy" id="59490"/>
    <lineage>
        <taxon>Eukaryota</taxon>
        <taxon>Viridiplantae</taxon>
        <taxon>Streptophyta</taxon>
        <taxon>Embryophyta</taxon>
        <taxon>Tracheophyta</taxon>
        <taxon>Spermatophyta</taxon>
        <taxon>Magnoliopsida</taxon>
        <taxon>eudicotyledons</taxon>
        <taxon>Gunneridae</taxon>
        <taxon>Pentapetalae</taxon>
        <taxon>rosids</taxon>
        <taxon>fabids</taxon>
        <taxon>Rosales</taxon>
        <taxon>Rosaceae</taxon>
        <taxon>Rosoideae</taxon>
        <taxon>Rosoideae incertae sedis</taxon>
        <taxon>Rubus</taxon>
    </lineage>
</organism>
<gene>
    <name evidence="2" type="ORF">M0R45_036039</name>
</gene>
<sequence length="84" mass="9018">MGSNKASKIKRDRPTQIRSPAVRGKGGATAGLDGSDGQERSERRRWLGTTEAATAARASGGDKVGSTWVRRWRQLRKPTAGLLA</sequence>
<keyword evidence="3" id="KW-1185">Reference proteome</keyword>
<accession>A0AAW1VVX7</accession>
<reference evidence="2 3" key="1">
    <citation type="journal article" date="2023" name="G3 (Bethesda)">
        <title>A chromosome-length genome assembly and annotation of blackberry (Rubus argutus, cv. 'Hillquist').</title>
        <authorList>
            <person name="Bruna T."/>
            <person name="Aryal R."/>
            <person name="Dudchenko O."/>
            <person name="Sargent D.J."/>
            <person name="Mead D."/>
            <person name="Buti M."/>
            <person name="Cavallini A."/>
            <person name="Hytonen T."/>
            <person name="Andres J."/>
            <person name="Pham M."/>
            <person name="Weisz D."/>
            <person name="Mascagni F."/>
            <person name="Usai G."/>
            <person name="Natali L."/>
            <person name="Bassil N."/>
            <person name="Fernandez G.E."/>
            <person name="Lomsadze A."/>
            <person name="Armour M."/>
            <person name="Olukolu B."/>
            <person name="Poorten T."/>
            <person name="Britton C."/>
            <person name="Davik J."/>
            <person name="Ashrafi H."/>
            <person name="Aiden E.L."/>
            <person name="Borodovsky M."/>
            <person name="Worthington M."/>
        </authorList>
    </citation>
    <scope>NUCLEOTIDE SEQUENCE [LARGE SCALE GENOMIC DNA]</scope>
    <source>
        <strain evidence="2">PI 553951</strain>
    </source>
</reference>